<gene>
    <name evidence="2" type="ORF">CEUTPL_LOCUS10251</name>
</gene>
<accession>A0A9N9MV88</accession>
<dbReference type="EMBL" id="OU892281">
    <property type="protein sequence ID" value="CAG9769749.1"/>
    <property type="molecule type" value="Genomic_DNA"/>
</dbReference>
<keyword evidence="3" id="KW-1185">Reference proteome</keyword>
<reference evidence="2" key="1">
    <citation type="submission" date="2022-01" db="EMBL/GenBank/DDBJ databases">
        <authorList>
            <person name="King R."/>
        </authorList>
    </citation>
    <scope>NUCLEOTIDE SEQUENCE</scope>
</reference>
<proteinExistence type="predicted"/>
<dbReference type="Proteomes" id="UP001152799">
    <property type="component" value="Chromosome 5"/>
</dbReference>
<dbReference type="AlphaFoldDB" id="A0A9N9MV88"/>
<evidence type="ECO:0000313" key="2">
    <source>
        <dbReference type="EMBL" id="CAG9769749.1"/>
    </source>
</evidence>
<sequence>MYMHKKKPSGSEFFNIRSLCSESDKASAAVDVYTFTGCDSVEAFFGLGKLTAMKRILQSDNVSYYQTIQQLGSSDEFLEQLLLDLELLTIRVIYNDPVSETLAHARTLETFSSYKFWVESRRDRIAACYRSYFTYGCPKVSPISNEEVEEQEADEPITVNDSVVEDSDMDKEVEEQEGDEPIIVNDSAVEDSDTDDE</sequence>
<evidence type="ECO:0000313" key="3">
    <source>
        <dbReference type="Proteomes" id="UP001152799"/>
    </source>
</evidence>
<feature type="region of interest" description="Disordered" evidence="1">
    <location>
        <begin position="145"/>
        <end position="197"/>
    </location>
</feature>
<name>A0A9N9MV88_9CUCU</name>
<feature type="compositionally biased region" description="Acidic residues" evidence="1">
    <location>
        <begin position="163"/>
        <end position="180"/>
    </location>
</feature>
<feature type="compositionally biased region" description="Acidic residues" evidence="1">
    <location>
        <begin position="146"/>
        <end position="155"/>
    </location>
</feature>
<evidence type="ECO:0000256" key="1">
    <source>
        <dbReference type="SAM" id="MobiDB-lite"/>
    </source>
</evidence>
<protein>
    <submittedName>
        <fullName evidence="2">Uncharacterized protein</fullName>
    </submittedName>
</protein>
<organism evidence="2 3">
    <name type="scientific">Ceutorhynchus assimilis</name>
    <name type="common">cabbage seed weevil</name>
    <dbReference type="NCBI Taxonomy" id="467358"/>
    <lineage>
        <taxon>Eukaryota</taxon>
        <taxon>Metazoa</taxon>
        <taxon>Ecdysozoa</taxon>
        <taxon>Arthropoda</taxon>
        <taxon>Hexapoda</taxon>
        <taxon>Insecta</taxon>
        <taxon>Pterygota</taxon>
        <taxon>Neoptera</taxon>
        <taxon>Endopterygota</taxon>
        <taxon>Coleoptera</taxon>
        <taxon>Polyphaga</taxon>
        <taxon>Cucujiformia</taxon>
        <taxon>Curculionidae</taxon>
        <taxon>Ceutorhynchinae</taxon>
        <taxon>Ceutorhynchus</taxon>
    </lineage>
</organism>
<feature type="compositionally biased region" description="Acidic residues" evidence="1">
    <location>
        <begin position="188"/>
        <end position="197"/>
    </location>
</feature>
<dbReference type="OrthoDB" id="10444363at2759"/>